<evidence type="ECO:0000313" key="15">
    <source>
        <dbReference type="EMBL" id="KAJ3575313.1"/>
    </source>
</evidence>
<dbReference type="InterPro" id="IPR001128">
    <property type="entry name" value="Cyt_P450"/>
</dbReference>
<comment type="cofactor">
    <cofactor evidence="1 13">
        <name>heme</name>
        <dbReference type="ChEBI" id="CHEBI:30413"/>
    </cofactor>
</comment>
<gene>
    <name evidence="15" type="ORF">NP233_g1184</name>
</gene>
<name>A0AAD5W3E2_9AGAR</name>
<dbReference type="PRINTS" id="PR00463">
    <property type="entry name" value="EP450I"/>
</dbReference>
<evidence type="ECO:0000256" key="8">
    <source>
        <dbReference type="ARBA" id="ARBA00022989"/>
    </source>
</evidence>
<dbReference type="Proteomes" id="UP001213000">
    <property type="component" value="Unassembled WGS sequence"/>
</dbReference>
<sequence length="546" mass="61434">MVQAQGLLASLGCLFPQTSPTTLALLLLGGFIWIFRRAQKRGSGIGELPLPVSHSTYIQCNILTFAKPGAEFLWGHERVVYSHEPGVSYRRWIRQLGLTFRIKAAFGARDVLVLSDRDGIHHILSKRIYDYPHSNVVRPRIARFLGKGLGWVEGASEHRRMKRIVAPSLTAENIRDMSSDIKDTLFKVIHDLESELKNSNEPHITANMLEWAGKMTLNAVGRVAFLLDLEGGKSEGATKILAAKAPHSRPATTFGGFLTLMLLRRFSFMNYLPIPALKAQASVREAINNGVMKEIVRRSHAMPIDGKDLLSRLLKADITPDELYAQISTFIISGHETTALTLAYSIYELSRHQDCQDKLRSELRDFYGEPTYDDLQTRLPYLDAVLKETLRLYPALPYMERTVVENDVIPLRQPVNSPEGHIMNSVHVKPGQTVIIPIIAIQRLDSVWKDPDTFRPERWLEQLPPSDDLPSGWSNLLAFSDGPRTCIGIRLAIYNYKTMISAMIQHFRFLDTGAQISLKISSAIQPWVIGKEDLGPHVPVYVEALE</sequence>
<dbReference type="InterPro" id="IPR050121">
    <property type="entry name" value="Cytochrome_P450_monoxygenase"/>
</dbReference>
<keyword evidence="8" id="KW-1133">Transmembrane helix</keyword>
<evidence type="ECO:0000256" key="12">
    <source>
        <dbReference type="ARBA" id="ARBA00023136"/>
    </source>
</evidence>
<evidence type="ECO:0000256" key="11">
    <source>
        <dbReference type="ARBA" id="ARBA00023033"/>
    </source>
</evidence>
<comment type="subcellular location">
    <subcellularLocation>
        <location evidence="2">Membrane</location>
    </subcellularLocation>
</comment>
<evidence type="ECO:0000256" key="9">
    <source>
        <dbReference type="ARBA" id="ARBA00023002"/>
    </source>
</evidence>
<feature type="binding site" description="axial binding residue" evidence="13">
    <location>
        <position position="486"/>
    </location>
    <ligand>
        <name>heme</name>
        <dbReference type="ChEBI" id="CHEBI:30413"/>
    </ligand>
    <ligandPart>
        <name>Fe</name>
        <dbReference type="ChEBI" id="CHEBI:18248"/>
    </ligandPart>
</feature>
<dbReference type="SUPFAM" id="SSF48264">
    <property type="entry name" value="Cytochrome P450"/>
    <property type="match status" value="1"/>
</dbReference>
<dbReference type="GO" id="GO:0016020">
    <property type="term" value="C:membrane"/>
    <property type="evidence" value="ECO:0007669"/>
    <property type="project" value="UniProtKB-SubCell"/>
</dbReference>
<dbReference type="InterPro" id="IPR002401">
    <property type="entry name" value="Cyt_P450_E_grp-I"/>
</dbReference>
<dbReference type="Gene3D" id="1.10.630.10">
    <property type="entry name" value="Cytochrome P450"/>
    <property type="match status" value="1"/>
</dbReference>
<keyword evidence="10 13" id="KW-0408">Iron</keyword>
<dbReference type="PROSITE" id="PS00086">
    <property type="entry name" value="CYTOCHROME_P450"/>
    <property type="match status" value="1"/>
</dbReference>
<keyword evidence="5 13" id="KW-0349">Heme</keyword>
<dbReference type="AlphaFoldDB" id="A0AAD5W3E2"/>
<comment type="similarity">
    <text evidence="4 14">Belongs to the cytochrome P450 family.</text>
</comment>
<keyword evidence="7 13" id="KW-0479">Metal-binding</keyword>
<proteinExistence type="inferred from homology"/>
<dbReference type="GO" id="GO:0016705">
    <property type="term" value="F:oxidoreductase activity, acting on paired donors, with incorporation or reduction of molecular oxygen"/>
    <property type="evidence" value="ECO:0007669"/>
    <property type="project" value="InterPro"/>
</dbReference>
<evidence type="ECO:0000313" key="16">
    <source>
        <dbReference type="Proteomes" id="UP001213000"/>
    </source>
</evidence>
<evidence type="ECO:0000256" key="14">
    <source>
        <dbReference type="RuleBase" id="RU000461"/>
    </source>
</evidence>
<accession>A0AAD5W3E2</accession>
<dbReference type="GO" id="GO:0004497">
    <property type="term" value="F:monooxygenase activity"/>
    <property type="evidence" value="ECO:0007669"/>
    <property type="project" value="UniProtKB-KW"/>
</dbReference>
<organism evidence="15 16">
    <name type="scientific">Leucocoprinus birnbaumii</name>
    <dbReference type="NCBI Taxonomy" id="56174"/>
    <lineage>
        <taxon>Eukaryota</taxon>
        <taxon>Fungi</taxon>
        <taxon>Dikarya</taxon>
        <taxon>Basidiomycota</taxon>
        <taxon>Agaricomycotina</taxon>
        <taxon>Agaricomycetes</taxon>
        <taxon>Agaricomycetidae</taxon>
        <taxon>Agaricales</taxon>
        <taxon>Agaricineae</taxon>
        <taxon>Agaricaceae</taxon>
        <taxon>Leucocoprinus</taxon>
    </lineage>
</organism>
<dbReference type="GO" id="GO:0005506">
    <property type="term" value="F:iron ion binding"/>
    <property type="evidence" value="ECO:0007669"/>
    <property type="project" value="InterPro"/>
</dbReference>
<keyword evidence="9 14" id="KW-0560">Oxidoreductase</keyword>
<evidence type="ECO:0000256" key="3">
    <source>
        <dbReference type="ARBA" id="ARBA00004721"/>
    </source>
</evidence>
<evidence type="ECO:0000256" key="2">
    <source>
        <dbReference type="ARBA" id="ARBA00004370"/>
    </source>
</evidence>
<comment type="caution">
    <text evidence="15">The sequence shown here is derived from an EMBL/GenBank/DDBJ whole genome shotgun (WGS) entry which is preliminary data.</text>
</comment>
<evidence type="ECO:0000256" key="7">
    <source>
        <dbReference type="ARBA" id="ARBA00022723"/>
    </source>
</evidence>
<evidence type="ECO:0000256" key="5">
    <source>
        <dbReference type="ARBA" id="ARBA00022617"/>
    </source>
</evidence>
<dbReference type="PRINTS" id="PR00385">
    <property type="entry name" value="P450"/>
</dbReference>
<keyword evidence="16" id="KW-1185">Reference proteome</keyword>
<evidence type="ECO:0000256" key="1">
    <source>
        <dbReference type="ARBA" id="ARBA00001971"/>
    </source>
</evidence>
<reference evidence="15" key="1">
    <citation type="submission" date="2022-07" db="EMBL/GenBank/DDBJ databases">
        <title>Genome Sequence of Leucocoprinus birnbaumii.</title>
        <authorList>
            <person name="Buettner E."/>
        </authorList>
    </citation>
    <scope>NUCLEOTIDE SEQUENCE</scope>
    <source>
        <strain evidence="15">VT141</strain>
    </source>
</reference>
<dbReference type="Pfam" id="PF00067">
    <property type="entry name" value="p450"/>
    <property type="match status" value="1"/>
</dbReference>
<keyword evidence="12" id="KW-0472">Membrane</keyword>
<keyword evidence="11 14" id="KW-0503">Monooxygenase</keyword>
<evidence type="ECO:0000256" key="4">
    <source>
        <dbReference type="ARBA" id="ARBA00010617"/>
    </source>
</evidence>
<evidence type="ECO:0000256" key="6">
    <source>
        <dbReference type="ARBA" id="ARBA00022692"/>
    </source>
</evidence>
<dbReference type="InterPro" id="IPR036396">
    <property type="entry name" value="Cyt_P450_sf"/>
</dbReference>
<dbReference type="EMBL" id="JANIEX010000041">
    <property type="protein sequence ID" value="KAJ3575313.1"/>
    <property type="molecule type" value="Genomic_DNA"/>
</dbReference>
<keyword evidence="6" id="KW-0812">Transmembrane</keyword>
<evidence type="ECO:0000256" key="13">
    <source>
        <dbReference type="PIRSR" id="PIRSR602401-1"/>
    </source>
</evidence>
<evidence type="ECO:0000256" key="10">
    <source>
        <dbReference type="ARBA" id="ARBA00023004"/>
    </source>
</evidence>
<dbReference type="InterPro" id="IPR017972">
    <property type="entry name" value="Cyt_P450_CS"/>
</dbReference>
<dbReference type="PANTHER" id="PTHR24305:SF166">
    <property type="entry name" value="CYTOCHROME P450 12A4, MITOCHONDRIAL-RELATED"/>
    <property type="match status" value="1"/>
</dbReference>
<dbReference type="GO" id="GO:0020037">
    <property type="term" value="F:heme binding"/>
    <property type="evidence" value="ECO:0007669"/>
    <property type="project" value="InterPro"/>
</dbReference>
<comment type="pathway">
    <text evidence="3">Secondary metabolite biosynthesis; terpenoid biosynthesis.</text>
</comment>
<dbReference type="PANTHER" id="PTHR24305">
    <property type="entry name" value="CYTOCHROME P450"/>
    <property type="match status" value="1"/>
</dbReference>
<evidence type="ECO:0008006" key="17">
    <source>
        <dbReference type="Google" id="ProtNLM"/>
    </source>
</evidence>
<protein>
    <recommendedName>
        <fullName evidence="17">Cytochrome P450</fullName>
    </recommendedName>
</protein>